<evidence type="ECO:0000313" key="1">
    <source>
        <dbReference type="EMBL" id="KAB6087206.1"/>
    </source>
</evidence>
<dbReference type="EMBL" id="WDER01000001">
    <property type="protein sequence ID" value="KAB6087206.1"/>
    <property type="molecule type" value="Genomic_DNA"/>
</dbReference>
<dbReference type="Proteomes" id="UP000438288">
    <property type="component" value="Unassembled WGS sequence"/>
</dbReference>
<dbReference type="EMBL" id="WDCP01000001">
    <property type="protein sequence ID" value="KAB6341908.1"/>
    <property type="molecule type" value="Genomic_DNA"/>
</dbReference>
<evidence type="ECO:0000313" key="3">
    <source>
        <dbReference type="Proteomes" id="UP000438288"/>
    </source>
</evidence>
<proteinExistence type="predicted"/>
<evidence type="ECO:0000313" key="2">
    <source>
        <dbReference type="EMBL" id="KAB6341908.1"/>
    </source>
</evidence>
<dbReference type="Proteomes" id="UP000474077">
    <property type="component" value="Unassembled WGS sequence"/>
</dbReference>
<dbReference type="AlphaFoldDB" id="A0A4Q5DWN7"/>
<organism evidence="2 3">
    <name type="scientific">Bacteroides xylanisolvens</name>
    <dbReference type="NCBI Taxonomy" id="371601"/>
    <lineage>
        <taxon>Bacteria</taxon>
        <taxon>Pseudomonadati</taxon>
        <taxon>Bacteroidota</taxon>
        <taxon>Bacteroidia</taxon>
        <taxon>Bacteroidales</taxon>
        <taxon>Bacteroidaceae</taxon>
        <taxon>Bacteroides</taxon>
    </lineage>
</organism>
<accession>A0A4Q5DWN7</accession>
<comment type="caution">
    <text evidence="2">The sequence shown here is derived from an EMBL/GenBank/DDBJ whole genome shotgun (WGS) entry which is preliminary data.</text>
</comment>
<protein>
    <submittedName>
        <fullName evidence="2">Uncharacterized protein</fullName>
    </submittedName>
</protein>
<gene>
    <name evidence="1" type="ORF">GA560_00860</name>
    <name evidence="2" type="ORF">GAZ43_00120</name>
</gene>
<name>A0A4Q5DWN7_9BACE</name>
<evidence type="ECO:0000313" key="4">
    <source>
        <dbReference type="Proteomes" id="UP000474077"/>
    </source>
</evidence>
<sequence>MAYPLYNYSHCYLFYFVVRKGKFTKFERENGVLTGKYYKVLPKALMAYYLGTDYTDCTDNAVFSNLTVKSVQSV</sequence>
<reference evidence="3 4" key="1">
    <citation type="journal article" date="2019" name="Nat. Med.">
        <title>A library of human gut bacterial isolates paired with longitudinal multiomics data enables mechanistic microbiome research.</title>
        <authorList>
            <person name="Poyet M."/>
            <person name="Groussin M."/>
            <person name="Gibbons S.M."/>
            <person name="Avila-Pacheco J."/>
            <person name="Jiang X."/>
            <person name="Kearney S.M."/>
            <person name="Perrotta A.R."/>
            <person name="Berdy B."/>
            <person name="Zhao S."/>
            <person name="Lieberman T.D."/>
            <person name="Swanson P.K."/>
            <person name="Smith M."/>
            <person name="Roesemann S."/>
            <person name="Alexander J.E."/>
            <person name="Rich S.A."/>
            <person name="Livny J."/>
            <person name="Vlamakis H."/>
            <person name="Clish C."/>
            <person name="Bullock K."/>
            <person name="Deik A."/>
            <person name="Scott J."/>
            <person name="Pierce K.A."/>
            <person name="Xavier R.J."/>
            <person name="Alm E.J."/>
        </authorList>
    </citation>
    <scope>NUCLEOTIDE SEQUENCE [LARGE SCALE GENOMIC DNA]</scope>
    <source>
        <strain evidence="2 3">BIOML-A16</strain>
        <strain evidence="1 4">BIOML-A73</strain>
    </source>
</reference>